<dbReference type="Proteomes" id="UP001239111">
    <property type="component" value="Chromosome 1"/>
</dbReference>
<comment type="caution">
    <text evidence="1">The sequence shown here is derived from an EMBL/GenBank/DDBJ whole genome shotgun (WGS) entry which is preliminary data.</text>
</comment>
<keyword evidence="2" id="KW-1185">Reference proteome</keyword>
<evidence type="ECO:0000313" key="2">
    <source>
        <dbReference type="Proteomes" id="UP001239111"/>
    </source>
</evidence>
<accession>A0ACC2PJP7</accession>
<proteinExistence type="predicted"/>
<protein>
    <submittedName>
        <fullName evidence="1">Uncharacterized protein</fullName>
    </submittedName>
</protein>
<name>A0ACC2PJP7_9HYME</name>
<evidence type="ECO:0000313" key="1">
    <source>
        <dbReference type="EMBL" id="KAJ8683687.1"/>
    </source>
</evidence>
<reference evidence="1" key="1">
    <citation type="submission" date="2023-04" db="EMBL/GenBank/DDBJ databases">
        <title>A chromosome-level genome assembly of the parasitoid wasp Eretmocerus hayati.</title>
        <authorList>
            <person name="Zhong Y."/>
            <person name="Liu S."/>
            <person name="Liu Y."/>
        </authorList>
    </citation>
    <scope>NUCLEOTIDE SEQUENCE</scope>
    <source>
        <strain evidence="1">ZJU_SS_LIU_2023</strain>
    </source>
</reference>
<sequence>MYYPQHLIFNSQTVQSVFHSQCLEPHLNKMAKTNITTVAHAITMRKEISKEKEAMQSNIDGLNNNKNITILNNTIKPPVTKSRRFRTYLLFCSAIFSLGMLYLGWFTEVVDDAVAAEMRLRKGSLTYEWWQKPKVKVVYKVYMFNYTNVEDFEKNKAEKLKVEEVGPYMYRETLTRVVEDLNEKNGTVTYREKREFVLEGDRSDNELVTVPNIVLLSAMAMLKGGSMVEGAQMDVLNALSYRQYTQFITKPVSKYLWGYDDPVFEIAKSVDKNIAQDKPGILVRKLNISKDLLTISTGMGNMENLGYNMQMDRRENRNLWRDSTCDEIEGSDGTMFPPHLMRDHTKPLKVYAREMCRSIPLQFSGDSETGGIPTYRYTIPEDVFEPTLKKAPCYCRKDLDNNTKSRDKCPVKGVFDNSKCLGAPMLSSFPHFYQGDKTLLQHVEGLKPQKELHETHLDLHTRLGVPVAAKSRIQINIEVRKTPLALSTQLEEGVKNMGWQFSAFIDEIKKVQTMLPSELKPPRRVQNGLILPILWIEVGIDKMPEEVMEKLRTAHHIGSMVDACLRWGSLLGLFMSLLGLLSLVILADSRQKHRDHHIGLHRNVSGQDPLIEAIA</sequence>
<organism evidence="1 2">
    <name type="scientific">Eretmocerus hayati</name>
    <dbReference type="NCBI Taxonomy" id="131215"/>
    <lineage>
        <taxon>Eukaryota</taxon>
        <taxon>Metazoa</taxon>
        <taxon>Ecdysozoa</taxon>
        <taxon>Arthropoda</taxon>
        <taxon>Hexapoda</taxon>
        <taxon>Insecta</taxon>
        <taxon>Pterygota</taxon>
        <taxon>Neoptera</taxon>
        <taxon>Endopterygota</taxon>
        <taxon>Hymenoptera</taxon>
        <taxon>Apocrita</taxon>
        <taxon>Proctotrupomorpha</taxon>
        <taxon>Chalcidoidea</taxon>
        <taxon>Aphelinidae</taxon>
        <taxon>Aphelininae</taxon>
        <taxon>Eretmocerus</taxon>
    </lineage>
</organism>
<dbReference type="EMBL" id="CM056741">
    <property type="protein sequence ID" value="KAJ8683687.1"/>
    <property type="molecule type" value="Genomic_DNA"/>
</dbReference>
<gene>
    <name evidence="1" type="ORF">QAD02_019479</name>
</gene>